<keyword evidence="3 7" id="KW-0808">Transferase</keyword>
<dbReference type="PANTHER" id="PTHR21060">
    <property type="entry name" value="ACETATE KINASE"/>
    <property type="match status" value="1"/>
</dbReference>
<sequence length="409" mass="44965">MKVLVLNCGSSSVKYKLYDTDANIVLAEGLAERIGMQGSRIKHLGLGENIKISIEYALSGHEEAIKTVLHLFTHDNYGVIKNIDEIQAVGHRILHGGERFSSPVAIDNEVLDLLIQCVELAPLHMQHNIAGIKICQKLINHATQVAVFDTEFHQTMPDYAYIYPIPYDYYKKYKVRKYGFHGISHKYVAQRVAEILCDKSKVEDLKIISCHLGNGASLCAIKSGKSIDTTMGLTPLAGLMMGTRSGDIDPAVIPFLAEKERISLEEVVKVLNEKSGVLGIFGASSDFRDVIKDAGAGNDRARLALDMFIYRVAKSIGSLIPVMGGLDILVFTAGIGENSSEIRRRICEKFVNIGIEIDEQLNLENGAEIEISTVNSTVKVLVIPTDEEKMIAQETISVAKCCSSHKMIS</sequence>
<evidence type="ECO:0000256" key="4">
    <source>
        <dbReference type="ARBA" id="ARBA00022741"/>
    </source>
</evidence>
<dbReference type="Gene3D" id="3.30.420.40">
    <property type="match status" value="2"/>
</dbReference>
<dbReference type="PRINTS" id="PR00471">
    <property type="entry name" value="ACETATEKNASE"/>
</dbReference>
<dbReference type="EC" id="2.7.2.1" evidence="7"/>
<evidence type="ECO:0000313" key="10">
    <source>
        <dbReference type="Proteomes" id="UP000297597"/>
    </source>
</evidence>
<evidence type="ECO:0000256" key="3">
    <source>
        <dbReference type="ARBA" id="ARBA00022679"/>
    </source>
</evidence>
<dbReference type="PIRSF" id="PIRSF000722">
    <property type="entry name" value="Acetate_prop_kin"/>
    <property type="match status" value="1"/>
</dbReference>
<evidence type="ECO:0000256" key="6">
    <source>
        <dbReference type="ARBA" id="ARBA00022840"/>
    </source>
</evidence>
<dbReference type="GO" id="GO:0005737">
    <property type="term" value="C:cytoplasm"/>
    <property type="evidence" value="ECO:0007669"/>
    <property type="project" value="UniProtKB-SubCell"/>
</dbReference>
<evidence type="ECO:0000256" key="8">
    <source>
        <dbReference type="RuleBase" id="RU003835"/>
    </source>
</evidence>
<comment type="caution">
    <text evidence="9">The sequence shown here is derived from an EMBL/GenBank/DDBJ whole genome shotgun (WGS) entry which is preliminary data.</text>
</comment>
<keyword evidence="4 7" id="KW-0547">Nucleotide-binding</keyword>
<comment type="subunit">
    <text evidence="7">Homodimer.</text>
</comment>
<accession>A0A4Y7RW30</accession>
<keyword evidence="7" id="KW-0460">Magnesium</keyword>
<feature type="site" description="Transition state stabilizer" evidence="7">
    <location>
        <position position="181"/>
    </location>
</feature>
<comment type="subcellular location">
    <subcellularLocation>
        <location evidence="7">Cytoplasm</location>
    </subcellularLocation>
</comment>
<comment type="similarity">
    <text evidence="1 7 8">Belongs to the acetokinase family.</text>
</comment>
<comment type="cofactor">
    <cofactor evidence="7">
        <name>Mg(2+)</name>
        <dbReference type="ChEBI" id="CHEBI:18420"/>
    </cofactor>
    <cofactor evidence="7">
        <name>Mn(2+)</name>
        <dbReference type="ChEBI" id="CHEBI:29035"/>
    </cofactor>
    <text evidence="7">Mg(2+). Can also accept Mn(2+).</text>
</comment>
<dbReference type="Pfam" id="PF00871">
    <property type="entry name" value="Acetate_kinase"/>
    <property type="match status" value="1"/>
</dbReference>
<dbReference type="InterPro" id="IPR023865">
    <property type="entry name" value="Aliphatic_acid_kinase_CS"/>
</dbReference>
<evidence type="ECO:0000256" key="1">
    <source>
        <dbReference type="ARBA" id="ARBA00008748"/>
    </source>
</evidence>
<dbReference type="OrthoDB" id="9802453at2"/>
<dbReference type="InterPro" id="IPR004372">
    <property type="entry name" value="Ac/propionate_kinase"/>
</dbReference>
<dbReference type="SUPFAM" id="SSF53067">
    <property type="entry name" value="Actin-like ATPase domain"/>
    <property type="match status" value="2"/>
</dbReference>
<keyword evidence="10" id="KW-1185">Reference proteome</keyword>
<proteinExistence type="inferred from homology"/>
<organism evidence="9 10">
    <name type="scientific">Pelotomaculum propionicicum</name>
    <dbReference type="NCBI Taxonomy" id="258475"/>
    <lineage>
        <taxon>Bacteria</taxon>
        <taxon>Bacillati</taxon>
        <taxon>Bacillota</taxon>
        <taxon>Clostridia</taxon>
        <taxon>Eubacteriales</taxon>
        <taxon>Desulfotomaculaceae</taxon>
        <taxon>Pelotomaculum</taxon>
    </lineage>
</organism>
<feature type="site" description="Transition state stabilizer" evidence="7">
    <location>
        <position position="244"/>
    </location>
</feature>
<feature type="active site" description="Proton donor/acceptor" evidence="7">
    <location>
        <position position="149"/>
    </location>
</feature>
<name>A0A4Y7RW30_9FIRM</name>
<keyword evidence="6 7" id="KW-0067">ATP-binding</keyword>
<gene>
    <name evidence="7 9" type="primary">ackA</name>
    <name evidence="9" type="ORF">Pmgp_00608</name>
</gene>
<dbReference type="CDD" id="cd24010">
    <property type="entry name" value="ASKHA_NBD_AcK_PK"/>
    <property type="match status" value="1"/>
</dbReference>
<dbReference type="Proteomes" id="UP000297597">
    <property type="component" value="Unassembled WGS sequence"/>
</dbReference>
<feature type="binding site" evidence="7">
    <location>
        <position position="92"/>
    </location>
    <ligand>
        <name>substrate</name>
    </ligand>
</feature>
<feature type="binding site" evidence="7">
    <location>
        <position position="7"/>
    </location>
    <ligand>
        <name>Mg(2+)</name>
        <dbReference type="ChEBI" id="CHEBI:18420"/>
    </ligand>
</feature>
<dbReference type="GO" id="GO:0000287">
    <property type="term" value="F:magnesium ion binding"/>
    <property type="evidence" value="ECO:0007669"/>
    <property type="project" value="UniProtKB-UniRule"/>
</dbReference>
<dbReference type="PROSITE" id="PS01075">
    <property type="entry name" value="ACETATE_KINASE_1"/>
    <property type="match status" value="1"/>
</dbReference>
<dbReference type="GO" id="GO:0005524">
    <property type="term" value="F:ATP binding"/>
    <property type="evidence" value="ECO:0007669"/>
    <property type="project" value="UniProtKB-KW"/>
</dbReference>
<feature type="binding site" evidence="7">
    <location>
        <position position="14"/>
    </location>
    <ligand>
        <name>ATP</name>
        <dbReference type="ChEBI" id="CHEBI:30616"/>
    </ligand>
</feature>
<dbReference type="HAMAP" id="MF_00020">
    <property type="entry name" value="Acetate_kinase"/>
    <property type="match status" value="1"/>
</dbReference>
<comment type="catalytic activity">
    <reaction evidence="7">
        <text>acetate + ATP = acetyl phosphate + ADP</text>
        <dbReference type="Rhea" id="RHEA:11352"/>
        <dbReference type="ChEBI" id="CHEBI:22191"/>
        <dbReference type="ChEBI" id="CHEBI:30089"/>
        <dbReference type="ChEBI" id="CHEBI:30616"/>
        <dbReference type="ChEBI" id="CHEBI:456216"/>
        <dbReference type="EC" id="2.7.2.1"/>
    </reaction>
</comment>
<evidence type="ECO:0000256" key="7">
    <source>
        <dbReference type="HAMAP-Rule" id="MF_00020"/>
    </source>
</evidence>
<dbReference type="GO" id="GO:0008776">
    <property type="term" value="F:acetate kinase activity"/>
    <property type="evidence" value="ECO:0007669"/>
    <property type="project" value="UniProtKB-UniRule"/>
</dbReference>
<dbReference type="PANTHER" id="PTHR21060:SF15">
    <property type="entry name" value="ACETATE KINASE-RELATED"/>
    <property type="match status" value="1"/>
</dbReference>
<protein>
    <recommendedName>
        <fullName evidence="7">Acetate kinase</fullName>
        <ecNumber evidence="7">2.7.2.1</ecNumber>
    </recommendedName>
    <alternativeName>
        <fullName evidence="7">Acetokinase</fullName>
    </alternativeName>
</protein>
<dbReference type="PROSITE" id="PS01076">
    <property type="entry name" value="ACETATE_KINASE_2"/>
    <property type="match status" value="1"/>
</dbReference>
<feature type="binding site" evidence="7">
    <location>
        <position position="387"/>
    </location>
    <ligand>
        <name>Mg(2+)</name>
        <dbReference type="ChEBI" id="CHEBI:18420"/>
    </ligand>
</feature>
<dbReference type="GO" id="GO:0006083">
    <property type="term" value="P:acetate metabolic process"/>
    <property type="evidence" value="ECO:0007669"/>
    <property type="project" value="TreeGrafter"/>
</dbReference>
<dbReference type="UniPathway" id="UPA00340">
    <property type="reaction ID" value="UER00458"/>
</dbReference>
<reference evidence="9 10" key="1">
    <citation type="journal article" date="2018" name="Environ. Microbiol.">
        <title>Novel energy conservation strategies and behaviour of Pelotomaculum schinkii driving syntrophic propionate catabolism.</title>
        <authorList>
            <person name="Hidalgo-Ahumada C.A.P."/>
            <person name="Nobu M.K."/>
            <person name="Narihiro T."/>
            <person name="Tamaki H."/>
            <person name="Liu W.T."/>
            <person name="Kamagata Y."/>
            <person name="Stams A.J.M."/>
            <person name="Imachi H."/>
            <person name="Sousa D.Z."/>
        </authorList>
    </citation>
    <scope>NUCLEOTIDE SEQUENCE [LARGE SCALE GENOMIC DNA]</scope>
    <source>
        <strain evidence="9 10">MGP</strain>
    </source>
</reference>
<comment type="pathway">
    <text evidence="7">Metabolic intermediate biosynthesis; acetyl-CoA biosynthesis; acetyl-CoA from acetate: step 1/2.</text>
</comment>
<evidence type="ECO:0000313" key="9">
    <source>
        <dbReference type="EMBL" id="TEB12970.1"/>
    </source>
</evidence>
<feature type="binding site" evidence="7">
    <location>
        <begin position="286"/>
        <end position="288"/>
    </location>
    <ligand>
        <name>ATP</name>
        <dbReference type="ChEBI" id="CHEBI:30616"/>
    </ligand>
</feature>
<comment type="function">
    <text evidence="7">Catalyzes the formation of acetyl phosphate from acetate and ATP. Can also catalyze the reverse reaction.</text>
</comment>
<feature type="binding site" evidence="7">
    <location>
        <begin position="334"/>
        <end position="338"/>
    </location>
    <ligand>
        <name>ATP</name>
        <dbReference type="ChEBI" id="CHEBI:30616"/>
    </ligand>
</feature>
<evidence type="ECO:0000256" key="2">
    <source>
        <dbReference type="ARBA" id="ARBA00022490"/>
    </source>
</evidence>
<dbReference type="GO" id="GO:0006085">
    <property type="term" value="P:acetyl-CoA biosynthetic process"/>
    <property type="evidence" value="ECO:0007669"/>
    <property type="project" value="UniProtKB-UniRule"/>
</dbReference>
<keyword evidence="5 7" id="KW-0418">Kinase</keyword>
<dbReference type="RefSeq" id="WP_134212497.1">
    <property type="nucleotide sequence ID" value="NZ_QFFZ01000004.1"/>
</dbReference>
<evidence type="ECO:0000256" key="5">
    <source>
        <dbReference type="ARBA" id="ARBA00022777"/>
    </source>
</evidence>
<dbReference type="InterPro" id="IPR043129">
    <property type="entry name" value="ATPase_NBD"/>
</dbReference>
<dbReference type="EMBL" id="QFFZ01000004">
    <property type="protein sequence ID" value="TEB12970.1"/>
    <property type="molecule type" value="Genomic_DNA"/>
</dbReference>
<dbReference type="InterPro" id="IPR000890">
    <property type="entry name" value="Aliphatic_acid_kin_short-chain"/>
</dbReference>
<feature type="binding site" evidence="7">
    <location>
        <begin position="211"/>
        <end position="215"/>
    </location>
    <ligand>
        <name>ATP</name>
        <dbReference type="ChEBI" id="CHEBI:30616"/>
    </ligand>
</feature>
<keyword evidence="2 7" id="KW-0963">Cytoplasm</keyword>
<dbReference type="NCBIfam" id="TIGR00016">
    <property type="entry name" value="ackA"/>
    <property type="match status" value="1"/>
</dbReference>
<keyword evidence="7" id="KW-0479">Metal-binding</keyword>
<dbReference type="AlphaFoldDB" id="A0A4Y7RW30"/>